<evidence type="ECO:0000313" key="7">
    <source>
        <dbReference type="Proteomes" id="UP000317778"/>
    </source>
</evidence>
<dbReference type="Pfam" id="PF01040">
    <property type="entry name" value="UbiA"/>
    <property type="match status" value="1"/>
</dbReference>
<dbReference type="GO" id="GO:0016765">
    <property type="term" value="F:transferase activity, transferring alkyl or aryl (other than methyl) groups"/>
    <property type="evidence" value="ECO:0007669"/>
    <property type="project" value="InterPro"/>
</dbReference>
<dbReference type="GO" id="GO:0016020">
    <property type="term" value="C:membrane"/>
    <property type="evidence" value="ECO:0007669"/>
    <property type="project" value="UniProtKB-SubCell"/>
</dbReference>
<dbReference type="Proteomes" id="UP000317778">
    <property type="component" value="Unassembled WGS sequence"/>
</dbReference>
<dbReference type="PANTHER" id="PTHR42723">
    <property type="entry name" value="CHLOROPHYLL SYNTHASE"/>
    <property type="match status" value="1"/>
</dbReference>
<comment type="caution">
    <text evidence="6">The sequence shown here is derived from an EMBL/GenBank/DDBJ whole genome shotgun (WGS) entry which is preliminary data.</text>
</comment>
<protein>
    <recommendedName>
        <fullName evidence="8">Prenyltransferase</fullName>
    </recommendedName>
</protein>
<dbReference type="InterPro" id="IPR000537">
    <property type="entry name" value="UbiA_prenyltransferase"/>
</dbReference>
<evidence type="ECO:0000256" key="5">
    <source>
        <dbReference type="SAM" id="Phobius"/>
    </source>
</evidence>
<evidence type="ECO:0008006" key="8">
    <source>
        <dbReference type="Google" id="ProtNLM"/>
    </source>
</evidence>
<comment type="subcellular location">
    <subcellularLocation>
        <location evidence="1">Membrane</location>
        <topology evidence="1">Multi-pass membrane protein</topology>
    </subcellularLocation>
</comment>
<feature type="transmembrane region" description="Helical" evidence="5">
    <location>
        <begin position="72"/>
        <end position="91"/>
    </location>
</feature>
<accession>A0A532V738</accession>
<evidence type="ECO:0000256" key="4">
    <source>
        <dbReference type="ARBA" id="ARBA00023136"/>
    </source>
</evidence>
<dbReference type="InterPro" id="IPR044878">
    <property type="entry name" value="UbiA_sf"/>
</dbReference>
<feature type="transmembrane region" description="Helical" evidence="5">
    <location>
        <begin position="138"/>
        <end position="155"/>
    </location>
</feature>
<evidence type="ECO:0000256" key="3">
    <source>
        <dbReference type="ARBA" id="ARBA00022989"/>
    </source>
</evidence>
<sequence length="310" mass="33397">MEVALYPPGILDIVILAALALCILLPPLLAPRRFLGILKLLRPLRLLHYAGFAAGGAVMGAAVGDVALDPYLLFYVTVSAIAAFQGAVFLNDIFDEEIDRLAGKKTPFSRGLLGRRGSYALAASLSIFSLILVLRCGLASFIFLLAAHVISLAYSTSPVRAKRIYPLNVFLLALAGLAVMVSGFASHASVRLFPLRMLILVVVTLTATFGTKDMADVEGDRRRGIRTLFTLLGLGKGRWVNAGLVIVSYLLTPLILDYLRLYLAAAPFGVLTAALIVMRGRKKLREALILTIYILFGLLILGLIAAGEIF</sequence>
<dbReference type="EMBL" id="NJBO01000009">
    <property type="protein sequence ID" value="TKJ42777.1"/>
    <property type="molecule type" value="Genomic_DNA"/>
</dbReference>
<dbReference type="Gene3D" id="1.10.357.140">
    <property type="entry name" value="UbiA prenyltransferase"/>
    <property type="match status" value="1"/>
</dbReference>
<keyword evidence="3 5" id="KW-1133">Transmembrane helix</keyword>
<evidence type="ECO:0000313" key="6">
    <source>
        <dbReference type="EMBL" id="TKJ42777.1"/>
    </source>
</evidence>
<evidence type="ECO:0000256" key="2">
    <source>
        <dbReference type="ARBA" id="ARBA00022692"/>
    </source>
</evidence>
<feature type="transmembrane region" description="Helical" evidence="5">
    <location>
        <begin position="6"/>
        <end position="25"/>
    </location>
</feature>
<proteinExistence type="predicted"/>
<evidence type="ECO:0000256" key="1">
    <source>
        <dbReference type="ARBA" id="ARBA00004141"/>
    </source>
</evidence>
<feature type="transmembrane region" description="Helical" evidence="5">
    <location>
        <begin position="192"/>
        <end position="210"/>
    </location>
</feature>
<feature type="transmembrane region" description="Helical" evidence="5">
    <location>
        <begin position="287"/>
        <end position="307"/>
    </location>
</feature>
<keyword evidence="2 5" id="KW-0812">Transmembrane</keyword>
<feature type="transmembrane region" description="Helical" evidence="5">
    <location>
        <begin position="46"/>
        <end position="66"/>
    </location>
</feature>
<feature type="transmembrane region" description="Helical" evidence="5">
    <location>
        <begin position="167"/>
        <end position="186"/>
    </location>
</feature>
<dbReference type="InterPro" id="IPR050475">
    <property type="entry name" value="Prenyltransferase_related"/>
</dbReference>
<feature type="transmembrane region" description="Helical" evidence="5">
    <location>
        <begin position="258"/>
        <end position="278"/>
    </location>
</feature>
<name>A0A532V738_UNCT6</name>
<organism evidence="6 7">
    <name type="scientific">candidate division TA06 bacterium B3_TA06</name>
    <dbReference type="NCBI Taxonomy" id="2012487"/>
    <lineage>
        <taxon>Bacteria</taxon>
        <taxon>Bacteria division TA06</taxon>
    </lineage>
</organism>
<gene>
    <name evidence="6" type="ORF">CEE36_06755</name>
</gene>
<reference evidence="6 7" key="1">
    <citation type="submission" date="2017-06" db="EMBL/GenBank/DDBJ databases">
        <title>Novel microbial phyla capable of carbon fixation and sulfur reduction in deep-sea sediments.</title>
        <authorList>
            <person name="Huang J."/>
            <person name="Baker B."/>
            <person name="Wang Y."/>
        </authorList>
    </citation>
    <scope>NUCLEOTIDE SEQUENCE [LARGE SCALE GENOMIC DNA]</scope>
    <source>
        <strain evidence="6">B3_TA06</strain>
    </source>
</reference>
<dbReference type="PANTHER" id="PTHR42723:SF1">
    <property type="entry name" value="CHLOROPHYLL SYNTHASE, CHLOROPLASTIC"/>
    <property type="match status" value="1"/>
</dbReference>
<keyword evidence="4 5" id="KW-0472">Membrane</keyword>
<dbReference type="AlphaFoldDB" id="A0A532V738"/>